<dbReference type="InterPro" id="IPR029064">
    <property type="entry name" value="Ribosomal_eL30-like_sf"/>
</dbReference>
<keyword evidence="7" id="KW-0498">Mitosis</keyword>
<keyword evidence="5" id="KW-0132">Cell division</keyword>
<evidence type="ECO:0000256" key="3">
    <source>
        <dbReference type="ARBA" id="ARBA00009504"/>
    </source>
</evidence>
<dbReference type="InParanoid" id="A0A448YMC4"/>
<dbReference type="GO" id="GO:0032790">
    <property type="term" value="P:ribosome disassembly"/>
    <property type="evidence" value="ECO:0007669"/>
    <property type="project" value="TreeGrafter"/>
</dbReference>
<dbReference type="PANTHER" id="PTHR10853:SF0">
    <property type="entry name" value="PROTEIN PELOTA HOMOLOG"/>
    <property type="match status" value="1"/>
</dbReference>
<accession>A0A448YMC4</accession>
<evidence type="ECO:0000256" key="1">
    <source>
        <dbReference type="ARBA" id="ARBA00001968"/>
    </source>
</evidence>
<dbReference type="GO" id="GO:1990533">
    <property type="term" value="C:Dom34-Hbs1 complex"/>
    <property type="evidence" value="ECO:0007669"/>
    <property type="project" value="UniProtKB-ARBA"/>
</dbReference>
<dbReference type="Proteomes" id="UP000290900">
    <property type="component" value="Unassembled WGS sequence"/>
</dbReference>
<evidence type="ECO:0000259" key="11">
    <source>
        <dbReference type="SMART" id="SM01194"/>
    </source>
</evidence>
<dbReference type="PANTHER" id="PTHR10853">
    <property type="entry name" value="PELOTA"/>
    <property type="match status" value="1"/>
</dbReference>
<dbReference type="GO" id="GO:0070481">
    <property type="term" value="P:nuclear-transcribed mRNA catabolic process, non-stop decay"/>
    <property type="evidence" value="ECO:0007669"/>
    <property type="project" value="InterPro"/>
</dbReference>
<dbReference type="Gene3D" id="3.30.420.60">
    <property type="entry name" value="eRF1 domain 2"/>
    <property type="match status" value="1"/>
</dbReference>
<dbReference type="STRING" id="13370.A0A448YMC4"/>
<feature type="domain" description="eRF1/Pelota-like N-terminal" evidence="11">
    <location>
        <begin position="1"/>
        <end position="136"/>
    </location>
</feature>
<dbReference type="InterPro" id="IPR038069">
    <property type="entry name" value="Pelota/DOM34_N"/>
</dbReference>
<dbReference type="GO" id="GO:0051301">
    <property type="term" value="P:cell division"/>
    <property type="evidence" value="ECO:0007669"/>
    <property type="project" value="UniProtKB-KW"/>
</dbReference>
<dbReference type="Pfam" id="PF26356">
    <property type="entry name" value="Pelota_N"/>
    <property type="match status" value="1"/>
</dbReference>
<dbReference type="OrthoDB" id="10249111at2759"/>
<proteinExistence type="inferred from homology"/>
<sequence>MKLLKRDIEKDKSGKITVIAEDKDDLWALYNLIAKGDDVTMKTFRNVKKSNGVDSTGTASNTSESRKLLRLTLHVESVDFTPSDEVMRIKGRTTEQNDNVPQGSYHTAELELGQKITLYKDEWDEISLNTVDKACSIEEKAEVGAVVLEEGVAHICLLTDSMTVLRSKIEKSIPKKRRGDSSQHDKSLDKFLETTAESTVRNLDIDSLKAILLVSPGTTASQLYEKIFQLAVRDNDKKLIKSKDKFVVAHSSTGYLQGLEEALKSPELVKRLSDTKFQRNVALFDEFSKYLNEDTGRAWYGEEEVNKAADIPGSIKVLLITDSLFKNDDINRRKHFIKLVEKVRDGGAEVSVFSSLHDSGEQLNLLTGIAVILNYPIPNLDEE</sequence>
<dbReference type="FunCoup" id="A0A448YMC4">
    <property type="interactions" value="535"/>
</dbReference>
<dbReference type="SUPFAM" id="SSF55315">
    <property type="entry name" value="L30e-like"/>
    <property type="match status" value="1"/>
</dbReference>
<comment type="function">
    <text evidence="10">Component of the Dom34-Hbs1 complex, a complex that recognizes stalled ribosomes and triggers the No-Go Decay (NGD) pathway (PubMed:20890290). In the Dom34-Hbs1 complex, dom34 recognizes ribosomes stalled at the 3' end of an mRNA and engages stalled ribosomes by destabilizing mRNA in the mRNA channel. Following ribosome-binding, the Dom34-Hbs1 complex promotes the disassembly of stalled ribosomes, followed by degradation of damaged mRNAs as part of the NGD pathway.</text>
</comment>
<dbReference type="GO" id="GO:0051321">
    <property type="term" value="P:meiotic cell cycle"/>
    <property type="evidence" value="ECO:0007669"/>
    <property type="project" value="UniProtKB-KW"/>
</dbReference>
<dbReference type="Pfam" id="PF03465">
    <property type="entry name" value="eRF1_3"/>
    <property type="match status" value="1"/>
</dbReference>
<dbReference type="FunFam" id="3.30.420.60:FF:000004">
    <property type="entry name" value="Protein DOM34 homolog"/>
    <property type="match status" value="1"/>
</dbReference>
<dbReference type="GO" id="GO:0070966">
    <property type="term" value="P:nuclear-transcribed mRNA catabolic process, no-go decay"/>
    <property type="evidence" value="ECO:0007669"/>
    <property type="project" value="InterPro"/>
</dbReference>
<dbReference type="SUPFAM" id="SSF53137">
    <property type="entry name" value="Translational machinery components"/>
    <property type="match status" value="1"/>
</dbReference>
<evidence type="ECO:0000256" key="9">
    <source>
        <dbReference type="ARBA" id="ARBA00023306"/>
    </source>
</evidence>
<evidence type="ECO:0000256" key="4">
    <source>
        <dbReference type="ARBA" id="ARBA00022490"/>
    </source>
</evidence>
<evidence type="ECO:0000313" key="13">
    <source>
        <dbReference type="Proteomes" id="UP000290900"/>
    </source>
</evidence>
<protein>
    <recommendedName>
        <fullName evidence="10">Protein DOM34 homolog</fullName>
    </recommendedName>
</protein>
<keyword evidence="6 10" id="KW-0479">Metal-binding</keyword>
<dbReference type="GO" id="GO:0071025">
    <property type="term" value="P:RNA surveillance"/>
    <property type="evidence" value="ECO:0007669"/>
    <property type="project" value="InterPro"/>
</dbReference>
<dbReference type="GO" id="GO:0070651">
    <property type="term" value="P:nonfunctional rRNA decay"/>
    <property type="evidence" value="ECO:0007669"/>
    <property type="project" value="TreeGrafter"/>
</dbReference>
<dbReference type="FunFam" id="2.30.30.870:FF:000002">
    <property type="entry name" value="Protein pelota homolog"/>
    <property type="match status" value="1"/>
</dbReference>
<evidence type="ECO:0000256" key="5">
    <source>
        <dbReference type="ARBA" id="ARBA00022618"/>
    </source>
</evidence>
<dbReference type="Pfam" id="PF03464">
    <property type="entry name" value="eRF1_2"/>
    <property type="match status" value="1"/>
</dbReference>
<dbReference type="FunFam" id="3.30.1330.30:FF:000008">
    <property type="entry name" value="Protein pelota homolog"/>
    <property type="match status" value="1"/>
</dbReference>
<dbReference type="SUPFAM" id="SSF159065">
    <property type="entry name" value="Dom34/Pelota N-terminal domain-like"/>
    <property type="match status" value="1"/>
</dbReference>
<reference evidence="12 13" key="1">
    <citation type="submission" date="2018-12" db="EMBL/GenBank/DDBJ databases">
        <authorList>
            <person name="Tiukova I."/>
            <person name="Dainat J."/>
        </authorList>
    </citation>
    <scope>NUCLEOTIDE SEQUENCE [LARGE SCALE GENOMIC DNA]</scope>
</reference>
<dbReference type="Gene3D" id="2.30.30.870">
    <property type="entry name" value="Pelota, domain A"/>
    <property type="match status" value="1"/>
</dbReference>
<dbReference type="GO" id="GO:0005737">
    <property type="term" value="C:cytoplasm"/>
    <property type="evidence" value="ECO:0007669"/>
    <property type="project" value="UniProtKB-SubCell"/>
</dbReference>
<dbReference type="InterPro" id="IPR005141">
    <property type="entry name" value="eRF1_2"/>
</dbReference>
<comment type="cofactor">
    <cofactor evidence="1 10">
        <name>a divalent metal cation</name>
        <dbReference type="ChEBI" id="CHEBI:60240"/>
    </cofactor>
</comment>
<name>A0A448YMC4_BRENA</name>
<dbReference type="GO" id="GO:0006412">
    <property type="term" value="P:translation"/>
    <property type="evidence" value="ECO:0007669"/>
    <property type="project" value="UniProtKB-ARBA"/>
</dbReference>
<dbReference type="InterPro" id="IPR058547">
    <property type="entry name" value="Pelota_N"/>
</dbReference>
<dbReference type="GO" id="GO:0046872">
    <property type="term" value="F:metal ion binding"/>
    <property type="evidence" value="ECO:0007669"/>
    <property type="project" value="UniProtKB-KW"/>
</dbReference>
<keyword evidence="4 10" id="KW-0963">Cytoplasm</keyword>
<evidence type="ECO:0000256" key="8">
    <source>
        <dbReference type="ARBA" id="ARBA00023254"/>
    </source>
</evidence>
<dbReference type="AlphaFoldDB" id="A0A448YMC4"/>
<dbReference type="InterPro" id="IPR005140">
    <property type="entry name" value="eRF1_Pelota-like_N"/>
</dbReference>
<evidence type="ECO:0000256" key="2">
    <source>
        <dbReference type="ARBA" id="ARBA00004496"/>
    </source>
</evidence>
<dbReference type="EMBL" id="CAACVR010000017">
    <property type="protein sequence ID" value="VEU22099.1"/>
    <property type="molecule type" value="Genomic_DNA"/>
</dbReference>
<dbReference type="NCBIfam" id="TIGR00111">
    <property type="entry name" value="pelota"/>
    <property type="match status" value="1"/>
</dbReference>
<dbReference type="SMART" id="SM01194">
    <property type="entry name" value="eRF1_1"/>
    <property type="match status" value="1"/>
</dbReference>
<organism evidence="12 13">
    <name type="scientific">Brettanomyces naardenensis</name>
    <name type="common">Yeast</name>
    <dbReference type="NCBI Taxonomy" id="13370"/>
    <lineage>
        <taxon>Eukaryota</taxon>
        <taxon>Fungi</taxon>
        <taxon>Dikarya</taxon>
        <taxon>Ascomycota</taxon>
        <taxon>Saccharomycotina</taxon>
        <taxon>Pichiomycetes</taxon>
        <taxon>Pichiales</taxon>
        <taxon>Pichiaceae</taxon>
        <taxon>Brettanomyces</taxon>
    </lineage>
</organism>
<dbReference type="InterPro" id="IPR004405">
    <property type="entry name" value="TF_pelota"/>
</dbReference>
<dbReference type="InterPro" id="IPR005142">
    <property type="entry name" value="eRF1_3"/>
</dbReference>
<keyword evidence="9" id="KW-0131">Cell cycle</keyword>
<evidence type="ECO:0000313" key="12">
    <source>
        <dbReference type="EMBL" id="VEU22099.1"/>
    </source>
</evidence>
<dbReference type="Gene3D" id="3.30.1330.30">
    <property type="match status" value="1"/>
</dbReference>
<keyword evidence="8" id="KW-0469">Meiosis</keyword>
<evidence type="ECO:0000256" key="6">
    <source>
        <dbReference type="ARBA" id="ARBA00022723"/>
    </source>
</evidence>
<gene>
    <name evidence="12" type="ORF">BRENAR_LOCUS2831</name>
</gene>
<comment type="similarity">
    <text evidence="3 10">Belongs to the eukaryotic release factor 1 family. Pelota subfamily.</text>
</comment>
<dbReference type="InterPro" id="IPR042226">
    <property type="entry name" value="eFR1_2_sf"/>
</dbReference>
<evidence type="ECO:0000256" key="10">
    <source>
        <dbReference type="RuleBase" id="RU362019"/>
    </source>
</evidence>
<keyword evidence="13" id="KW-1185">Reference proteome</keyword>
<comment type="subcellular location">
    <subcellularLocation>
        <location evidence="2 10">Cytoplasm</location>
    </subcellularLocation>
</comment>
<evidence type="ECO:0000256" key="7">
    <source>
        <dbReference type="ARBA" id="ARBA00022776"/>
    </source>
</evidence>